<comment type="cofactor">
    <cofactor evidence="2">
        <name>FAD</name>
        <dbReference type="ChEBI" id="CHEBI:57692"/>
    </cofactor>
</comment>
<name>A0AAV6UM19_9ARAC</name>
<accession>A0AAV6UM19</accession>
<dbReference type="InterPro" id="IPR007867">
    <property type="entry name" value="GMC_OxRtase_C"/>
</dbReference>
<keyword evidence="3" id="KW-0472">Membrane</keyword>
<keyword evidence="2" id="KW-0274">FAD</keyword>
<comment type="similarity">
    <text evidence="1">Belongs to the GMC oxidoreductase family.</text>
</comment>
<feature type="domain" description="Glucose-methanol-choline oxidoreductase N-terminal" evidence="4">
    <location>
        <begin position="40"/>
        <end position="336"/>
    </location>
</feature>
<feature type="domain" description="Glucose-methanol-choline oxidoreductase C-terminal" evidence="5">
    <location>
        <begin position="445"/>
        <end position="588"/>
    </location>
</feature>
<dbReference type="EMBL" id="JAFNEN010000363">
    <property type="protein sequence ID" value="KAG8184764.1"/>
    <property type="molecule type" value="Genomic_DNA"/>
</dbReference>
<dbReference type="AlphaFoldDB" id="A0AAV6UM19"/>
<feature type="binding site" evidence="2">
    <location>
        <position position="121"/>
    </location>
    <ligand>
        <name>FAD</name>
        <dbReference type="ChEBI" id="CHEBI:57692"/>
    </ligand>
</feature>
<evidence type="ECO:0000313" key="7">
    <source>
        <dbReference type="Proteomes" id="UP000827092"/>
    </source>
</evidence>
<protein>
    <submittedName>
        <fullName evidence="6">Uncharacterized protein</fullName>
    </submittedName>
</protein>
<dbReference type="InterPro" id="IPR036188">
    <property type="entry name" value="FAD/NAD-bd_sf"/>
</dbReference>
<dbReference type="PANTHER" id="PTHR11552:SF188">
    <property type="entry name" value="NEITHER INACTIVATION NOR AFTERPOTENTIAL PROTEIN G"/>
    <property type="match status" value="1"/>
</dbReference>
<evidence type="ECO:0000256" key="3">
    <source>
        <dbReference type="SAM" id="Phobius"/>
    </source>
</evidence>
<dbReference type="Pfam" id="PF05199">
    <property type="entry name" value="GMC_oxred_C"/>
    <property type="match status" value="1"/>
</dbReference>
<dbReference type="Proteomes" id="UP000827092">
    <property type="component" value="Unassembled WGS sequence"/>
</dbReference>
<dbReference type="PIRSF" id="PIRSF000137">
    <property type="entry name" value="Alcohol_oxidase"/>
    <property type="match status" value="1"/>
</dbReference>
<dbReference type="GO" id="GO:0016614">
    <property type="term" value="F:oxidoreductase activity, acting on CH-OH group of donors"/>
    <property type="evidence" value="ECO:0007669"/>
    <property type="project" value="InterPro"/>
</dbReference>
<proteinExistence type="inferred from homology"/>
<dbReference type="Pfam" id="PF00732">
    <property type="entry name" value="GMC_oxred_N"/>
    <property type="match status" value="1"/>
</dbReference>
<keyword evidence="7" id="KW-1185">Reference proteome</keyword>
<evidence type="ECO:0000256" key="2">
    <source>
        <dbReference type="PIRSR" id="PIRSR000137-2"/>
    </source>
</evidence>
<dbReference type="Gene3D" id="3.30.560.10">
    <property type="entry name" value="Glucose Oxidase, domain 3"/>
    <property type="match status" value="1"/>
</dbReference>
<dbReference type="InterPro" id="IPR012132">
    <property type="entry name" value="GMC_OxRdtase"/>
</dbReference>
<dbReference type="Gene3D" id="3.50.50.60">
    <property type="entry name" value="FAD/NAD(P)-binding domain"/>
    <property type="match status" value="1"/>
</dbReference>
<organism evidence="6 7">
    <name type="scientific">Oedothorax gibbosus</name>
    <dbReference type="NCBI Taxonomy" id="931172"/>
    <lineage>
        <taxon>Eukaryota</taxon>
        <taxon>Metazoa</taxon>
        <taxon>Ecdysozoa</taxon>
        <taxon>Arthropoda</taxon>
        <taxon>Chelicerata</taxon>
        <taxon>Arachnida</taxon>
        <taxon>Araneae</taxon>
        <taxon>Araneomorphae</taxon>
        <taxon>Entelegynae</taxon>
        <taxon>Araneoidea</taxon>
        <taxon>Linyphiidae</taxon>
        <taxon>Erigoninae</taxon>
        <taxon>Oedothorax</taxon>
    </lineage>
</organism>
<sequence length="603" mass="66362">MLKILLNVSLCIVLLAIFIQFLLTYIWIPHGIITDPKAEYDFIIVGAGSSGCVLARRLWEKTNLSVLVIEAGTTAPWISQVPLLAPALQGQAADWALKTEPQVKSQHGFNNKKSSWPRGKVLGGSSVLNYMLHMWGAPSDYDVRWSAGDEGWGFESVKRYFRKSESLVDNEVHSGFRGKRGPMPVTVFDKTSSSLVTAFLDGISSMGIITGDLNGDLEDGTMLSQSNILNGWRISAFDAYLSSIMKIAKIHLLTNTMAVKVLLEDDRAVGVQAVDLVSGKSHLIKAKREVVLSAGVIGSPHLLMLSGIGQEKDLKQHGIIVKKNLPGVGQNLRDHLNVPLYFHVDASVSATTTKIRSIPGVWKYLTAGKGFLAHSGVEAIARFPSNADNTTQSKMFFMLFNLGSVNEELFMKISNYRNDTFVETFPDSRNDSKEGFIILASCTHPFSRGKISLSSANPMELPLIDPDYLNNPEDLTCLKKAVKMAARLGSTPPLRALGSRLHLPGYRECLEFGQSLQSERFLECWIRMSAMTAYHPVGTCSMGKHDDPMAVLDWTLRVRGMKNLRVVDSSAFPHLTSGNPHAVVLMVAEKAADLIVTDLKRHH</sequence>
<evidence type="ECO:0000259" key="5">
    <source>
        <dbReference type="Pfam" id="PF05199"/>
    </source>
</evidence>
<dbReference type="InterPro" id="IPR000172">
    <property type="entry name" value="GMC_OxRdtase_N"/>
</dbReference>
<evidence type="ECO:0000259" key="4">
    <source>
        <dbReference type="Pfam" id="PF00732"/>
    </source>
</evidence>
<dbReference type="GO" id="GO:0050660">
    <property type="term" value="F:flavin adenine dinucleotide binding"/>
    <property type="evidence" value="ECO:0007669"/>
    <property type="project" value="InterPro"/>
</dbReference>
<keyword evidence="3" id="KW-1133">Transmembrane helix</keyword>
<dbReference type="PANTHER" id="PTHR11552">
    <property type="entry name" value="GLUCOSE-METHANOL-CHOLINE GMC OXIDOREDUCTASE"/>
    <property type="match status" value="1"/>
</dbReference>
<reference evidence="6 7" key="1">
    <citation type="journal article" date="2022" name="Nat. Ecol. Evol.">
        <title>A masculinizing supergene underlies an exaggerated male reproductive morph in a spider.</title>
        <authorList>
            <person name="Hendrickx F."/>
            <person name="De Corte Z."/>
            <person name="Sonet G."/>
            <person name="Van Belleghem S.M."/>
            <person name="Kostlbacher S."/>
            <person name="Vangestel C."/>
        </authorList>
    </citation>
    <scope>NUCLEOTIDE SEQUENCE [LARGE SCALE GENOMIC DNA]</scope>
    <source>
        <strain evidence="6">W744_W776</strain>
    </source>
</reference>
<feature type="transmembrane region" description="Helical" evidence="3">
    <location>
        <begin position="6"/>
        <end position="28"/>
    </location>
</feature>
<gene>
    <name evidence="6" type="ORF">JTE90_019360</name>
</gene>
<dbReference type="SUPFAM" id="SSF54373">
    <property type="entry name" value="FAD-linked reductases, C-terminal domain"/>
    <property type="match status" value="1"/>
</dbReference>
<evidence type="ECO:0000313" key="6">
    <source>
        <dbReference type="EMBL" id="KAG8184764.1"/>
    </source>
</evidence>
<evidence type="ECO:0000256" key="1">
    <source>
        <dbReference type="ARBA" id="ARBA00010790"/>
    </source>
</evidence>
<dbReference type="SUPFAM" id="SSF51905">
    <property type="entry name" value="FAD/NAD(P)-binding domain"/>
    <property type="match status" value="1"/>
</dbReference>
<keyword evidence="3" id="KW-0812">Transmembrane</keyword>
<comment type="caution">
    <text evidence="6">The sequence shown here is derived from an EMBL/GenBank/DDBJ whole genome shotgun (WGS) entry which is preliminary data.</text>
</comment>
<keyword evidence="2" id="KW-0285">Flavoprotein</keyword>